<protein>
    <submittedName>
        <fullName evidence="2">FAR1 DNA-binding domain protein</fullName>
    </submittedName>
    <submittedName>
        <fullName evidence="3">Putative transcription factor FAR family</fullName>
    </submittedName>
</protein>
<accession>A0A072VHQ0</accession>
<feature type="domain" description="FAR1" evidence="1">
    <location>
        <begin position="90"/>
        <end position="155"/>
    </location>
</feature>
<evidence type="ECO:0000259" key="1">
    <source>
        <dbReference type="Pfam" id="PF03101"/>
    </source>
</evidence>
<evidence type="ECO:0000313" key="3">
    <source>
        <dbReference type="EMBL" id="RHN79073.1"/>
    </source>
</evidence>
<dbReference type="PANTHER" id="PTHR46328:SF26">
    <property type="entry name" value="FAR1 DNA-BINDING DOMAIN PROTEIN"/>
    <property type="match status" value="1"/>
</dbReference>
<dbReference type="EMBL" id="CM001217">
    <property type="protein sequence ID" value="KEH41554.1"/>
    <property type="molecule type" value="Genomic_DNA"/>
</dbReference>
<reference evidence="3" key="5">
    <citation type="journal article" date="2018" name="Nat. Plants">
        <title>Whole-genome landscape of Medicago truncatula symbiotic genes.</title>
        <authorList>
            <person name="Pecrix Y."/>
            <person name="Gamas P."/>
            <person name="Carrere S."/>
        </authorList>
    </citation>
    <scope>NUCLEOTIDE SEQUENCE</scope>
    <source>
        <tissue evidence="3">Leaves</tissue>
    </source>
</reference>
<keyword evidence="5" id="KW-1185">Reference proteome</keyword>
<sequence>MDTNANSREHYMSNSGSAHQRFNCGIRPGFMKNDNVCKGSNGHRGLDNGCEGTSGIYVNGLEDMGDINFKMLTEDDMKNYQFPNLEVAFTFYNWYARMHGFSARKSKVRRNKLNEVVQHNFVCYREEFRVDRFNNNKIRMHEARADTRCGCEANCCLH</sequence>
<dbReference type="AlphaFoldDB" id="A0A072VHQ0"/>
<evidence type="ECO:0000313" key="5">
    <source>
        <dbReference type="Proteomes" id="UP000002051"/>
    </source>
</evidence>
<reference evidence="6" key="4">
    <citation type="journal article" date="2018" name="Nat. Plants">
        <title>Whole-genome landscape of Medicago truncatula symbiotic genes.</title>
        <authorList>
            <person name="Pecrix Y."/>
            <person name="Staton S.E."/>
            <person name="Sallet E."/>
            <person name="Lelandais-Briere C."/>
            <person name="Moreau S."/>
            <person name="Carrere S."/>
            <person name="Blein T."/>
            <person name="Jardinaud M.F."/>
            <person name="Latrasse D."/>
            <person name="Zouine M."/>
            <person name="Zahm M."/>
            <person name="Kreplak J."/>
            <person name="Mayjonade B."/>
            <person name="Satge C."/>
            <person name="Perez M."/>
            <person name="Cauet S."/>
            <person name="Marande W."/>
            <person name="Chantry-Darmon C."/>
            <person name="Lopez-Roques C."/>
            <person name="Bouchez O."/>
            <person name="Berard A."/>
            <person name="Debelle F."/>
            <person name="Munos S."/>
            <person name="Bendahmane A."/>
            <person name="Berges H."/>
            <person name="Niebel A."/>
            <person name="Buitink J."/>
            <person name="Frugier F."/>
            <person name="Benhamed M."/>
            <person name="Crespi M."/>
            <person name="Gouzy J."/>
            <person name="Gamas P."/>
        </authorList>
    </citation>
    <scope>NUCLEOTIDE SEQUENCE [LARGE SCALE GENOMIC DNA]</scope>
    <source>
        <strain evidence="6">cv. Jemalong A17</strain>
    </source>
</reference>
<proteinExistence type="predicted"/>
<evidence type="ECO:0000313" key="2">
    <source>
        <dbReference type="EMBL" id="KEH41554.1"/>
    </source>
</evidence>
<dbReference type="InterPro" id="IPR004330">
    <property type="entry name" value="FAR1_DNA_bnd_dom"/>
</dbReference>
<keyword evidence="2" id="KW-0238">DNA-binding</keyword>
<dbReference type="Pfam" id="PF03101">
    <property type="entry name" value="FAR1"/>
    <property type="match status" value="1"/>
</dbReference>
<gene>
    <name evidence="2" type="ordered locus">MTR_1g052260</name>
    <name evidence="3" type="ORF">MtrunA17_Chr1g0172931</name>
</gene>
<dbReference type="EMBL" id="PSQE01000001">
    <property type="protein sequence ID" value="RHN79073.1"/>
    <property type="molecule type" value="Genomic_DNA"/>
</dbReference>
<evidence type="ECO:0000313" key="4">
    <source>
        <dbReference type="EnsemblPlants" id="KEH41554"/>
    </source>
</evidence>
<dbReference type="Proteomes" id="UP000265566">
    <property type="component" value="Chromosome 1"/>
</dbReference>
<dbReference type="Proteomes" id="UP000002051">
    <property type="component" value="Unassembled WGS sequence"/>
</dbReference>
<organism evidence="2 5">
    <name type="scientific">Medicago truncatula</name>
    <name type="common">Barrel medic</name>
    <name type="synonym">Medicago tribuloides</name>
    <dbReference type="NCBI Taxonomy" id="3880"/>
    <lineage>
        <taxon>Eukaryota</taxon>
        <taxon>Viridiplantae</taxon>
        <taxon>Streptophyta</taxon>
        <taxon>Embryophyta</taxon>
        <taxon>Tracheophyta</taxon>
        <taxon>Spermatophyta</taxon>
        <taxon>Magnoliopsida</taxon>
        <taxon>eudicotyledons</taxon>
        <taxon>Gunneridae</taxon>
        <taxon>Pentapetalae</taxon>
        <taxon>rosids</taxon>
        <taxon>fabids</taxon>
        <taxon>Fabales</taxon>
        <taxon>Fabaceae</taxon>
        <taxon>Papilionoideae</taxon>
        <taxon>50 kb inversion clade</taxon>
        <taxon>NPAAA clade</taxon>
        <taxon>Hologalegina</taxon>
        <taxon>IRL clade</taxon>
        <taxon>Trifolieae</taxon>
        <taxon>Medicago</taxon>
    </lineage>
</organism>
<evidence type="ECO:0000313" key="6">
    <source>
        <dbReference type="Proteomes" id="UP000265566"/>
    </source>
</evidence>
<dbReference type="PANTHER" id="PTHR46328">
    <property type="entry name" value="FAR-RED IMPAIRED RESPONSIVE (FAR1) FAMILY PROTEIN-RELATED"/>
    <property type="match status" value="1"/>
</dbReference>
<dbReference type="EnsemblPlants" id="KEH41554">
    <property type="protein sequence ID" value="KEH41554"/>
    <property type="gene ID" value="MTR_1g052260"/>
</dbReference>
<reference evidence="4" key="3">
    <citation type="submission" date="2015-04" db="UniProtKB">
        <authorList>
            <consortium name="EnsemblPlants"/>
        </authorList>
    </citation>
    <scope>IDENTIFICATION</scope>
    <source>
        <strain evidence="4">cv. Jemalong A17</strain>
    </source>
</reference>
<dbReference type="GO" id="GO:0003677">
    <property type="term" value="F:DNA binding"/>
    <property type="evidence" value="ECO:0007669"/>
    <property type="project" value="UniProtKB-KW"/>
</dbReference>
<reference evidence="2 5" key="1">
    <citation type="journal article" date="2011" name="Nature">
        <title>The Medicago genome provides insight into the evolution of rhizobial symbioses.</title>
        <authorList>
            <person name="Young N.D."/>
            <person name="Debelle F."/>
            <person name="Oldroyd G.E."/>
            <person name="Geurts R."/>
            <person name="Cannon S.B."/>
            <person name="Udvardi M.K."/>
            <person name="Benedito V.A."/>
            <person name="Mayer K.F."/>
            <person name="Gouzy J."/>
            <person name="Schoof H."/>
            <person name="Van de Peer Y."/>
            <person name="Proost S."/>
            <person name="Cook D.R."/>
            <person name="Meyers B.C."/>
            <person name="Spannagl M."/>
            <person name="Cheung F."/>
            <person name="De Mita S."/>
            <person name="Krishnakumar V."/>
            <person name="Gundlach H."/>
            <person name="Zhou S."/>
            <person name="Mudge J."/>
            <person name="Bharti A.K."/>
            <person name="Murray J.D."/>
            <person name="Naoumkina M.A."/>
            <person name="Rosen B."/>
            <person name="Silverstein K.A."/>
            <person name="Tang H."/>
            <person name="Rombauts S."/>
            <person name="Zhao P.X."/>
            <person name="Zhou P."/>
            <person name="Barbe V."/>
            <person name="Bardou P."/>
            <person name="Bechner M."/>
            <person name="Bellec A."/>
            <person name="Berger A."/>
            <person name="Berges H."/>
            <person name="Bidwell S."/>
            <person name="Bisseling T."/>
            <person name="Choisne N."/>
            <person name="Couloux A."/>
            <person name="Denny R."/>
            <person name="Deshpande S."/>
            <person name="Dai X."/>
            <person name="Doyle J.J."/>
            <person name="Dudez A.M."/>
            <person name="Farmer A.D."/>
            <person name="Fouteau S."/>
            <person name="Franken C."/>
            <person name="Gibelin C."/>
            <person name="Gish J."/>
            <person name="Goldstein S."/>
            <person name="Gonzalez A.J."/>
            <person name="Green P.J."/>
            <person name="Hallab A."/>
            <person name="Hartog M."/>
            <person name="Hua A."/>
            <person name="Humphray S.J."/>
            <person name="Jeong D.H."/>
            <person name="Jing Y."/>
            <person name="Jocker A."/>
            <person name="Kenton S.M."/>
            <person name="Kim D.J."/>
            <person name="Klee K."/>
            <person name="Lai H."/>
            <person name="Lang C."/>
            <person name="Lin S."/>
            <person name="Macmil S.L."/>
            <person name="Magdelenat G."/>
            <person name="Matthews L."/>
            <person name="McCorrison J."/>
            <person name="Monaghan E.L."/>
            <person name="Mun J.H."/>
            <person name="Najar F.Z."/>
            <person name="Nicholson C."/>
            <person name="Noirot C."/>
            <person name="O'Bleness M."/>
            <person name="Paule C.R."/>
            <person name="Poulain J."/>
            <person name="Prion F."/>
            <person name="Qin B."/>
            <person name="Qu C."/>
            <person name="Retzel E.F."/>
            <person name="Riddle C."/>
            <person name="Sallet E."/>
            <person name="Samain S."/>
            <person name="Samson N."/>
            <person name="Sanders I."/>
            <person name="Saurat O."/>
            <person name="Scarpelli C."/>
            <person name="Schiex T."/>
            <person name="Segurens B."/>
            <person name="Severin A.J."/>
            <person name="Sherrier D.J."/>
            <person name="Shi R."/>
            <person name="Sims S."/>
            <person name="Singer S.R."/>
            <person name="Sinharoy S."/>
            <person name="Sterck L."/>
            <person name="Viollet A."/>
            <person name="Wang B.B."/>
            <person name="Wang K."/>
            <person name="Wang M."/>
            <person name="Wang X."/>
            <person name="Warfsmann J."/>
            <person name="Weissenbach J."/>
            <person name="White D.D."/>
            <person name="White J.D."/>
            <person name="Wiley G.B."/>
            <person name="Wincker P."/>
            <person name="Xing Y."/>
            <person name="Yang L."/>
            <person name="Yao Z."/>
            <person name="Ying F."/>
            <person name="Zhai J."/>
            <person name="Zhou L."/>
            <person name="Zuber A."/>
            <person name="Denarie J."/>
            <person name="Dixon R.A."/>
            <person name="May G.D."/>
            <person name="Schwartz D.C."/>
            <person name="Rogers J."/>
            <person name="Quetier F."/>
            <person name="Town C.D."/>
            <person name="Roe B.A."/>
        </authorList>
    </citation>
    <scope>NUCLEOTIDE SEQUENCE [LARGE SCALE GENOMIC DNA]</scope>
    <source>
        <strain evidence="2">A17</strain>
        <strain evidence="4 5">cv. Jemalong A17</strain>
    </source>
</reference>
<name>A0A072VHQ0_MEDTR</name>
<dbReference type="HOGENOM" id="CLU_1671897_0_0_1"/>
<reference evidence="2 5" key="2">
    <citation type="journal article" date="2014" name="BMC Genomics">
        <title>An improved genome release (version Mt4.0) for the model legume Medicago truncatula.</title>
        <authorList>
            <person name="Tang H."/>
            <person name="Krishnakumar V."/>
            <person name="Bidwell S."/>
            <person name="Rosen B."/>
            <person name="Chan A."/>
            <person name="Zhou S."/>
            <person name="Gentzbittel L."/>
            <person name="Childs K.L."/>
            <person name="Yandell M."/>
            <person name="Gundlach H."/>
            <person name="Mayer K.F."/>
            <person name="Schwartz D.C."/>
            <person name="Town C.D."/>
        </authorList>
    </citation>
    <scope>GENOME REANNOTATION</scope>
    <source>
        <strain evidence="2">A17</strain>
        <strain evidence="4 5">cv. Jemalong A17</strain>
    </source>
</reference>
<dbReference type="Gramene" id="rna2769">
    <property type="protein sequence ID" value="RHN79073.1"/>
    <property type="gene ID" value="gene2769"/>
</dbReference>